<dbReference type="Proteomes" id="UP000013827">
    <property type="component" value="Unassembled WGS sequence"/>
</dbReference>
<dbReference type="InterPro" id="IPR010987">
    <property type="entry name" value="Glutathione-S-Trfase_C-like"/>
</dbReference>
<dbReference type="RefSeq" id="XP_005756120.1">
    <property type="nucleotide sequence ID" value="XM_005756063.1"/>
</dbReference>
<dbReference type="PROSITE" id="PS50404">
    <property type="entry name" value="GST_NTER"/>
    <property type="match status" value="1"/>
</dbReference>
<dbReference type="GeneID" id="17283860"/>
<evidence type="ECO:0000259" key="2">
    <source>
        <dbReference type="PROSITE" id="PS50404"/>
    </source>
</evidence>
<dbReference type="InterPro" id="IPR036282">
    <property type="entry name" value="Glutathione-S-Trfase_C_sf"/>
</dbReference>
<proteinExistence type="predicted"/>
<feature type="compositionally biased region" description="Low complexity" evidence="1">
    <location>
        <begin position="47"/>
        <end position="58"/>
    </location>
</feature>
<dbReference type="OMA" id="RISFEDW"/>
<dbReference type="STRING" id="2903.R1CYQ2"/>
<reference evidence="4" key="2">
    <citation type="submission" date="2024-10" db="UniProtKB">
        <authorList>
            <consortium name="EnsemblProtists"/>
        </authorList>
    </citation>
    <scope>IDENTIFICATION</scope>
</reference>
<dbReference type="PROSITE" id="PS50405">
    <property type="entry name" value="GST_CTER"/>
    <property type="match status" value="1"/>
</dbReference>
<dbReference type="Pfam" id="PF14497">
    <property type="entry name" value="GST_C_3"/>
    <property type="match status" value="1"/>
</dbReference>
<dbReference type="Gene3D" id="3.40.30.10">
    <property type="entry name" value="Glutaredoxin"/>
    <property type="match status" value="1"/>
</dbReference>
<dbReference type="SUPFAM" id="SSF47616">
    <property type="entry name" value="GST C-terminal domain-like"/>
    <property type="match status" value="1"/>
</dbReference>
<dbReference type="EnsemblProtists" id="EOD03691">
    <property type="protein sequence ID" value="EOD03691"/>
    <property type="gene ID" value="EMIHUDRAFT_108082"/>
</dbReference>
<dbReference type="EnsemblProtists" id="EOD38589">
    <property type="protein sequence ID" value="EOD38589"/>
    <property type="gene ID" value="EMIHUDRAFT_109275"/>
</dbReference>
<dbReference type="GO" id="GO:0006749">
    <property type="term" value="P:glutathione metabolic process"/>
    <property type="evidence" value="ECO:0007669"/>
    <property type="project" value="TreeGrafter"/>
</dbReference>
<dbReference type="InterPro" id="IPR004046">
    <property type="entry name" value="GST_C"/>
</dbReference>
<dbReference type="GO" id="GO:0004364">
    <property type="term" value="F:glutathione transferase activity"/>
    <property type="evidence" value="ECO:0007669"/>
    <property type="project" value="TreeGrafter"/>
</dbReference>
<evidence type="ECO:0000259" key="3">
    <source>
        <dbReference type="PROSITE" id="PS50405"/>
    </source>
</evidence>
<dbReference type="PANTHER" id="PTHR11571">
    <property type="entry name" value="GLUTATHIONE S-TRANSFERASE"/>
    <property type="match status" value="1"/>
</dbReference>
<dbReference type="Gene3D" id="1.20.1050.10">
    <property type="match status" value="1"/>
</dbReference>
<feature type="region of interest" description="Disordered" evidence="1">
    <location>
        <begin position="47"/>
        <end position="67"/>
    </location>
</feature>
<evidence type="ECO:0000256" key="1">
    <source>
        <dbReference type="SAM" id="MobiDB-lite"/>
    </source>
</evidence>
<dbReference type="RefSeq" id="XP_005791018.1">
    <property type="nucleotide sequence ID" value="XM_005790961.1"/>
</dbReference>
<dbReference type="KEGG" id="ehx:EMIHUDRAFT_109275"/>
<dbReference type="PaxDb" id="2903-EOD03691"/>
<evidence type="ECO:0000313" key="4">
    <source>
        <dbReference type="EnsemblProtists" id="EOD38589"/>
    </source>
</evidence>
<evidence type="ECO:0008006" key="6">
    <source>
        <dbReference type="Google" id="ProtNLM"/>
    </source>
</evidence>
<protein>
    <recommendedName>
        <fullName evidence="6">Glutathione S-transferase</fullName>
    </recommendedName>
</protein>
<dbReference type="AlphaFoldDB" id="A0A0D3KS54"/>
<feature type="domain" description="GST N-terminal" evidence="2">
    <location>
        <begin position="73"/>
        <end position="168"/>
    </location>
</feature>
<dbReference type="HOGENOM" id="CLU_039475_1_0_1"/>
<dbReference type="eggNOG" id="KOG1695">
    <property type="taxonomic scope" value="Eukaryota"/>
</dbReference>
<keyword evidence="5" id="KW-1185">Reference proteome</keyword>
<organism evidence="4 5">
    <name type="scientific">Emiliania huxleyi (strain CCMP1516)</name>
    <dbReference type="NCBI Taxonomy" id="280463"/>
    <lineage>
        <taxon>Eukaryota</taxon>
        <taxon>Haptista</taxon>
        <taxon>Haptophyta</taxon>
        <taxon>Prymnesiophyceae</taxon>
        <taxon>Isochrysidales</taxon>
        <taxon>Noelaerhabdaceae</taxon>
        <taxon>Emiliania</taxon>
    </lineage>
</organism>
<dbReference type="InterPro" id="IPR050213">
    <property type="entry name" value="GST_superfamily"/>
</dbReference>
<dbReference type="GeneID" id="17249941"/>
<evidence type="ECO:0000313" key="5">
    <source>
        <dbReference type="Proteomes" id="UP000013827"/>
    </source>
</evidence>
<reference evidence="5" key="1">
    <citation type="journal article" date="2013" name="Nature">
        <title>Pan genome of the phytoplankton Emiliania underpins its global distribution.</title>
        <authorList>
            <person name="Read B.A."/>
            <person name="Kegel J."/>
            <person name="Klute M.J."/>
            <person name="Kuo A."/>
            <person name="Lefebvre S.C."/>
            <person name="Maumus F."/>
            <person name="Mayer C."/>
            <person name="Miller J."/>
            <person name="Monier A."/>
            <person name="Salamov A."/>
            <person name="Young J."/>
            <person name="Aguilar M."/>
            <person name="Claverie J.M."/>
            <person name="Frickenhaus S."/>
            <person name="Gonzalez K."/>
            <person name="Herman E.K."/>
            <person name="Lin Y.C."/>
            <person name="Napier J."/>
            <person name="Ogata H."/>
            <person name="Sarno A.F."/>
            <person name="Shmutz J."/>
            <person name="Schroeder D."/>
            <person name="de Vargas C."/>
            <person name="Verret F."/>
            <person name="von Dassow P."/>
            <person name="Valentin K."/>
            <person name="Van de Peer Y."/>
            <person name="Wheeler G."/>
            <person name="Dacks J.B."/>
            <person name="Delwiche C.F."/>
            <person name="Dyhrman S.T."/>
            <person name="Glockner G."/>
            <person name="John U."/>
            <person name="Richards T."/>
            <person name="Worden A.Z."/>
            <person name="Zhang X."/>
            <person name="Grigoriev I.V."/>
            <person name="Allen A.E."/>
            <person name="Bidle K."/>
            <person name="Borodovsky M."/>
            <person name="Bowler C."/>
            <person name="Brownlee C."/>
            <person name="Cock J.M."/>
            <person name="Elias M."/>
            <person name="Gladyshev V.N."/>
            <person name="Groth M."/>
            <person name="Guda C."/>
            <person name="Hadaegh A."/>
            <person name="Iglesias-Rodriguez M.D."/>
            <person name="Jenkins J."/>
            <person name="Jones B.M."/>
            <person name="Lawson T."/>
            <person name="Leese F."/>
            <person name="Lindquist E."/>
            <person name="Lobanov A."/>
            <person name="Lomsadze A."/>
            <person name="Malik S.B."/>
            <person name="Marsh M.E."/>
            <person name="Mackinder L."/>
            <person name="Mock T."/>
            <person name="Mueller-Roeber B."/>
            <person name="Pagarete A."/>
            <person name="Parker M."/>
            <person name="Probert I."/>
            <person name="Quesneville H."/>
            <person name="Raines C."/>
            <person name="Rensing S.A."/>
            <person name="Riano-Pachon D.M."/>
            <person name="Richier S."/>
            <person name="Rokitta S."/>
            <person name="Shiraiwa Y."/>
            <person name="Soanes D.M."/>
            <person name="van der Giezen M."/>
            <person name="Wahlund T.M."/>
            <person name="Williams B."/>
            <person name="Wilson W."/>
            <person name="Wolfe G."/>
            <person name="Wurch L.L."/>
        </authorList>
    </citation>
    <scope>NUCLEOTIDE SEQUENCE</scope>
</reference>
<accession>A0A0D3KS54</accession>
<dbReference type="PANTHER" id="PTHR11571:SF150">
    <property type="entry name" value="GLUTATHIONE S-TRANSFERASE"/>
    <property type="match status" value="1"/>
</dbReference>
<dbReference type="KEGG" id="ehx:EMIHUDRAFT_108082"/>
<name>A0A0D3KS54_EMIH1</name>
<sequence>MRSGLRRLAVPAALTAAATTALGAGRLVASQSGHVAAASAEADASPAIDADSAAASPSGERRPPPAWVAHRHPSILIKYFDARGVMEVSRLALALGGVAFTETRWPLDVSKMEDGLAVAAPEYCAAVDSGELDANLGRGPVVVVGGETVLAQSKAIERFFARMLGLMGEDELSAAAVDAFTEHVRDLKEKYQRARGAGGAERERALADFYGQTLPDFLQQLEKTVAPGGHVVGGHLSLADVTLYQTFTDYFDDPAKAAAAMLGCPRLLAAFDAVESHPRVKQYMAGRKQTRL</sequence>
<dbReference type="InterPro" id="IPR004045">
    <property type="entry name" value="Glutathione_S-Trfase_N"/>
</dbReference>
<feature type="domain" description="GST C-terminal" evidence="3">
    <location>
        <begin position="170"/>
        <end position="292"/>
    </location>
</feature>